<feature type="domain" description="Hydantoinase A/oxoprolinase" evidence="2">
    <location>
        <begin position="209"/>
        <end position="494"/>
    </location>
</feature>
<dbReference type="PANTHER" id="PTHR11365">
    <property type="entry name" value="5-OXOPROLINASE RELATED"/>
    <property type="match status" value="1"/>
</dbReference>
<reference evidence="5" key="1">
    <citation type="journal article" date="2020" name="Stud. Mycol.">
        <title>101 Dothideomycetes genomes: a test case for predicting lifestyles and emergence of pathogens.</title>
        <authorList>
            <person name="Haridas S."/>
            <person name="Albert R."/>
            <person name="Binder M."/>
            <person name="Bloem J."/>
            <person name="Labutti K."/>
            <person name="Salamov A."/>
            <person name="Andreopoulos B."/>
            <person name="Baker S."/>
            <person name="Barry K."/>
            <person name="Bills G."/>
            <person name="Bluhm B."/>
            <person name="Cannon C."/>
            <person name="Castanera R."/>
            <person name="Culley D."/>
            <person name="Daum C."/>
            <person name="Ezra D."/>
            <person name="Gonzalez J."/>
            <person name="Henrissat B."/>
            <person name="Kuo A."/>
            <person name="Liang C."/>
            <person name="Lipzen A."/>
            <person name="Lutzoni F."/>
            <person name="Magnuson J."/>
            <person name="Mondo S."/>
            <person name="Nolan M."/>
            <person name="Ohm R."/>
            <person name="Pangilinan J."/>
            <person name="Park H.-J."/>
            <person name="Ramirez L."/>
            <person name="Alfaro M."/>
            <person name="Sun H."/>
            <person name="Tritt A."/>
            <person name="Yoshinaga Y."/>
            <person name="Zwiers L.-H."/>
            <person name="Turgeon B."/>
            <person name="Goodwin S."/>
            <person name="Spatafora J."/>
            <person name="Crous P."/>
            <person name="Grigoriev I."/>
        </authorList>
    </citation>
    <scope>NUCLEOTIDE SEQUENCE</scope>
    <source>
        <strain evidence="5">HMLAC05119</strain>
    </source>
</reference>
<evidence type="ECO:0000259" key="2">
    <source>
        <dbReference type="Pfam" id="PF01968"/>
    </source>
</evidence>
<comment type="similarity">
    <text evidence="1">Belongs to the oxoprolinase family.</text>
</comment>
<dbReference type="EMBL" id="ML979135">
    <property type="protein sequence ID" value="KAF1916480.1"/>
    <property type="molecule type" value="Genomic_DNA"/>
</dbReference>
<evidence type="ECO:0000259" key="3">
    <source>
        <dbReference type="Pfam" id="PF02538"/>
    </source>
</evidence>
<dbReference type="Pfam" id="PF02538">
    <property type="entry name" value="Hydantoinase_B"/>
    <property type="match status" value="1"/>
</dbReference>
<name>A0A6A5QNU0_AMPQU</name>
<accession>A0A6A5QNU0</accession>
<proteinExistence type="inferred from homology"/>
<dbReference type="GO" id="GO:0006749">
    <property type="term" value="P:glutathione metabolic process"/>
    <property type="evidence" value="ECO:0007669"/>
    <property type="project" value="TreeGrafter"/>
</dbReference>
<sequence length="1356" mass="148854">MAGYRLGVDVGGTFTDICVITPDGEAVRTKVLTNTADQSIGVQEGVVEARKILKEKYNWVGKFDYIHHGTTTGTNAVLENKGAKCGLIVTKGHKDILTVRRSQIPGGLGAWINYVQPEPLVPLERTVEVSERMKIDGEVFYELDEIEFRKGLRDLKRQQPQAIAVSLLNSFANNVHEEKVRSILNDEFGSDVEVVTSTDVLPEIQEYERTVTTAANAIVKPVVKKYMKNLQKMLAGDTDTIRILKSDGDLTSVDLAGETPVKILMSGPAGGVKAVSHLITKNTPYCNVITFDMGGTSTDCALLSGSDAIIRRETEVGHLSVRAPSVDVKTVGAGGGSIAIYNDFSKNFRVGPESSGATPGPAAYGKGGTQATVTDANLTLGYLPSKLLGGKFQLDVAASAVAIEKLAKQMALNVTSAAEGIIHLINESMHGALRLVSVEQGYDPRDFALVAFGGAGPLHANFLGKLLGSWPVIVPPSPGVLCAQGDATTKMSHEESCTYIKVFSEITAEDLSKTMKGLKDNCMKTMKVALADEQALLKVVYQSDMRYKGQAMTLTVDFTEDELNNSSALLETLGRKFNEAHGQQFSFSHTSAELETMRMRAKVIDASDQVAIKPIEKADSCDPPKDAISFQQDIIHEGRKVQATFWDRAKITKAGIRIPGPAVVTEMDSNTLILPGCYGEIDSMGNILIWPDDKTTDQKMVHTKETAMQLVQDTPLISTLIASALGSIRREMDTLMLRCAMSPAIREQQDEFNVITNTRGQMLVGQFGSFITQFLNSWEGTVEEGDVFVTNDVYQIDGAVSHLNDVIILLPIYFEHKLIGWAANFGHLTDVQGKVPGSMSINASTIYEDGLQIPIVKLYAKGVYNEGLASVFFRNSRKPEWFQSDLIALVTACRTAATRVNELCERYGLEIYEAATDYLLRKSRAAIKTIIDDHIGSDNSSFTDFIDDDGQGIGPYAITCSMQKEGDRLVFDWDGTSPQSNTSINYYLSTTMFKMFIGYYLLAIYDPHAVINDGFHDLIDVKIPTGTILRPVRPAAVSCRTHLLGRVMDVMQALFGQRNAAYRCAAGFSDSPHLFYSGFKPDGEFYLLYQIGFGGVPARPIGDGPDCHCLFPAVKSIPVENIELYFPVIIEANEALPDSGGAGYYRGGNAQRTLYRWLCEGDVSIHDDRWMTKPWGVNGGMPGSRSRKILYRNNSYGTDRQKDNIELCQSKQDHLHVYPGDVLEWITWGGGGLGDPLTRPSSIVAQEVHRRLVSVLGAANNYGVVVRPSDYTVNEGATTELRRKIKLERRGLVDAEGYNRGGTIGQVMAKCEHETGLKAPRPQWEKDPYGPHVGLAYVQNWYERMREGGMDEWNRA</sequence>
<dbReference type="GO" id="GO:0017168">
    <property type="term" value="F:5-oxoprolinase (ATP-hydrolyzing) activity"/>
    <property type="evidence" value="ECO:0007669"/>
    <property type="project" value="TreeGrafter"/>
</dbReference>
<evidence type="ECO:0000313" key="5">
    <source>
        <dbReference type="EMBL" id="KAF1916480.1"/>
    </source>
</evidence>
<evidence type="ECO:0000256" key="1">
    <source>
        <dbReference type="ARBA" id="ARBA00010403"/>
    </source>
</evidence>
<feature type="domain" description="Hydantoinase B/oxoprolinase" evidence="3">
    <location>
        <begin position="719"/>
        <end position="1236"/>
    </location>
</feature>
<feature type="domain" description="Hydantoinase/oxoprolinase N-terminal" evidence="4">
    <location>
        <begin position="5"/>
        <end position="187"/>
    </location>
</feature>
<evidence type="ECO:0000313" key="6">
    <source>
        <dbReference type="Proteomes" id="UP000800096"/>
    </source>
</evidence>
<gene>
    <name evidence="5" type="ORF">BDU57DRAFT_234101</name>
</gene>
<dbReference type="InterPro" id="IPR045079">
    <property type="entry name" value="Oxoprolinase-like"/>
</dbReference>
<organism evidence="5 6">
    <name type="scientific">Ampelomyces quisqualis</name>
    <name type="common">Powdery mildew agent</name>
    <dbReference type="NCBI Taxonomy" id="50730"/>
    <lineage>
        <taxon>Eukaryota</taxon>
        <taxon>Fungi</taxon>
        <taxon>Dikarya</taxon>
        <taxon>Ascomycota</taxon>
        <taxon>Pezizomycotina</taxon>
        <taxon>Dothideomycetes</taxon>
        <taxon>Pleosporomycetidae</taxon>
        <taxon>Pleosporales</taxon>
        <taxon>Pleosporineae</taxon>
        <taxon>Phaeosphaeriaceae</taxon>
        <taxon>Ampelomyces</taxon>
    </lineage>
</organism>
<dbReference type="PANTHER" id="PTHR11365:SF23">
    <property type="entry name" value="HYPOTHETICAL 5-OXOPROLINASE (EUROFUNG)-RELATED"/>
    <property type="match status" value="1"/>
</dbReference>
<dbReference type="Pfam" id="PF05378">
    <property type="entry name" value="Hydant_A_N"/>
    <property type="match status" value="1"/>
</dbReference>
<dbReference type="Pfam" id="PF01968">
    <property type="entry name" value="Hydantoinase_A"/>
    <property type="match status" value="1"/>
</dbReference>
<dbReference type="InterPro" id="IPR003692">
    <property type="entry name" value="Hydantoinase_B"/>
</dbReference>
<dbReference type="Proteomes" id="UP000800096">
    <property type="component" value="Unassembled WGS sequence"/>
</dbReference>
<dbReference type="OrthoDB" id="5404895at2759"/>
<keyword evidence="6" id="KW-1185">Reference proteome</keyword>
<protein>
    <submittedName>
        <fullName evidence="5">Hydantoinase/oxoprolinase-domain-containing protein</fullName>
    </submittedName>
</protein>
<evidence type="ECO:0000259" key="4">
    <source>
        <dbReference type="Pfam" id="PF05378"/>
    </source>
</evidence>
<dbReference type="InterPro" id="IPR008040">
    <property type="entry name" value="Hydant_A_N"/>
</dbReference>
<dbReference type="InterPro" id="IPR002821">
    <property type="entry name" value="Hydantoinase_A"/>
</dbReference>
<dbReference type="GO" id="GO:0005829">
    <property type="term" value="C:cytosol"/>
    <property type="evidence" value="ECO:0007669"/>
    <property type="project" value="TreeGrafter"/>
</dbReference>